<dbReference type="GO" id="GO:0003777">
    <property type="term" value="F:microtubule motor activity"/>
    <property type="evidence" value="ECO:0007669"/>
    <property type="project" value="InterPro"/>
</dbReference>
<dbReference type="GO" id="GO:0005875">
    <property type="term" value="C:microtubule associated complex"/>
    <property type="evidence" value="ECO:0007669"/>
    <property type="project" value="TreeGrafter"/>
</dbReference>
<feature type="region of interest" description="Disordered" evidence="8">
    <location>
        <begin position="1615"/>
        <end position="1674"/>
    </location>
</feature>
<dbReference type="GO" id="GO:0008017">
    <property type="term" value="F:microtubule binding"/>
    <property type="evidence" value="ECO:0007669"/>
    <property type="project" value="InterPro"/>
</dbReference>
<feature type="compositionally biased region" description="Low complexity" evidence="8">
    <location>
        <begin position="923"/>
        <end position="947"/>
    </location>
</feature>
<dbReference type="SMART" id="SM00129">
    <property type="entry name" value="KISc"/>
    <property type="match status" value="1"/>
</dbReference>
<dbReference type="InterPro" id="IPR001752">
    <property type="entry name" value="Kinesin_motor_dom"/>
</dbReference>
<organism evidence="10 11">
    <name type="scientific">Emergomyces pasteurianus Ep9510</name>
    <dbReference type="NCBI Taxonomy" id="1447872"/>
    <lineage>
        <taxon>Eukaryota</taxon>
        <taxon>Fungi</taxon>
        <taxon>Dikarya</taxon>
        <taxon>Ascomycota</taxon>
        <taxon>Pezizomycotina</taxon>
        <taxon>Eurotiomycetes</taxon>
        <taxon>Eurotiomycetidae</taxon>
        <taxon>Onygenales</taxon>
        <taxon>Ajellomycetaceae</taxon>
        <taxon>Emergomyces</taxon>
    </lineage>
</organism>
<accession>A0A1J9P642</accession>
<dbReference type="SUPFAM" id="SSF57997">
    <property type="entry name" value="Tropomyosin"/>
    <property type="match status" value="1"/>
</dbReference>
<protein>
    <recommendedName>
        <fullName evidence="9">Kinesin motor domain-containing protein</fullName>
    </recommendedName>
</protein>
<dbReference type="GO" id="GO:0005524">
    <property type="term" value="F:ATP binding"/>
    <property type="evidence" value="ECO:0007669"/>
    <property type="project" value="UniProtKB-UniRule"/>
</dbReference>
<evidence type="ECO:0000256" key="5">
    <source>
        <dbReference type="ARBA" id="ARBA00023054"/>
    </source>
</evidence>
<feature type="binding site" evidence="6">
    <location>
        <begin position="137"/>
        <end position="144"/>
    </location>
    <ligand>
        <name>ATP</name>
        <dbReference type="ChEBI" id="CHEBI:30616"/>
    </ligand>
</feature>
<dbReference type="OrthoDB" id="3176171at2759"/>
<feature type="compositionally biased region" description="Pro residues" evidence="8">
    <location>
        <begin position="1643"/>
        <end position="1655"/>
    </location>
</feature>
<dbReference type="InterPro" id="IPR019821">
    <property type="entry name" value="Kinesin_motor_CS"/>
</dbReference>
<feature type="coiled-coil region" evidence="7">
    <location>
        <begin position="1074"/>
        <end position="1441"/>
    </location>
</feature>
<dbReference type="EMBL" id="LGRN01000439">
    <property type="protein sequence ID" value="OJD12161.1"/>
    <property type="molecule type" value="Genomic_DNA"/>
</dbReference>
<keyword evidence="5 7" id="KW-0175">Coiled coil</keyword>
<evidence type="ECO:0000256" key="8">
    <source>
        <dbReference type="SAM" id="MobiDB-lite"/>
    </source>
</evidence>
<feature type="region of interest" description="Disordered" evidence="8">
    <location>
        <begin position="917"/>
        <end position="963"/>
    </location>
</feature>
<evidence type="ECO:0000256" key="3">
    <source>
        <dbReference type="ARBA" id="ARBA00022741"/>
    </source>
</evidence>
<dbReference type="Proteomes" id="UP000182235">
    <property type="component" value="Unassembled WGS sequence"/>
</dbReference>
<comment type="similarity">
    <text evidence="6">Belongs to the TRAFAC class myosin-kinesin ATPase superfamily. Kinesin family.</text>
</comment>
<dbReference type="GO" id="GO:0051231">
    <property type="term" value="P:spindle elongation"/>
    <property type="evidence" value="ECO:0007669"/>
    <property type="project" value="TreeGrafter"/>
</dbReference>
<sequence length="1791" mass="199927">MANSPPASPVPTGQPRPMSAMIRPPRSTSRMSMSSKQGGSRASDEDTKTAVKVAVRVRPPLKPTDPGFELIPQRFQRSTVHVTSPTSVAVDAPQGRKLFVFDRVFAETVDQEGVWEYLQDSVNSFVQGYNVSILAYGQSGAGKSYTMGTSGPSEQNDQKVMGIIPRAAQLLFEKLTGTTHNRTSSTGLRTPTRYSVNSSFPNFGKGLLDKSWQMKATYVEIYNEQLRDLLLPETTPHSERGAVTIREDTKGRILLTGLHQVNINSFEDLMGALNFGSSIRQTDATAINAKSSRSHAVFSLNLVQRKDPTANLSTREKRLSMPVETLSGADLSVTVDSKLHFVDLAGSERLKNTGASGERAKEGISINAGLASLGKVISQLSSRQAGSHVSYRDSKLTRLLQDSLGGNAITYMIACVTPAEFHLSETLNTVQYAQRARAIQSKPRIQQVTDESDKQAVIDRLKAEVAFLRQQISNSEGGDRRSNVPQERAERQNEREIELQNHLLDVQESYTALSQRHAKLISELTKATDFSGDTDDLQSLLGDSAMERLKRSHSFAESVEQVVLEYEKTIQSLESSLSNTRSSLSNTESSLLEKETKCAYIETVNAQLQARVQKMMDREANTEHYLHDLESKLDGHTTGEEKNAAIIAELRKEIARARENEASCEDYISTLEERLAEADQDMELMQREMDRLEHVIDRQRSLGKLDTLLYELDHIQQNGTKSDDGKGDIHNHKHNHNHTPPVASREPLKARKRGLSQSLDVLMEATETAIPESDDDFGETPPESGSAPSERELEAAPTTQDDDNAGLEVLQKASGEKNGQNLNADHEYPPQSPAQSRFVAEKLEDVTQELFELRIQHETSTNDYYLLQAKYEEALRTLAELQDAVDEARHPPNAAVAATPMTSSRPVSFLEDSRVQELRAGGQPSSSRLLSSELSLAEQSSISQEPSESGRKGNSDLPDAFERDEPHNIDVENMHKLLQEHQQGMSMVTQKYAQLQSEHEETLNLVEDLKQELQRTKSSSPTSPSSKAQVIRRMTSQNMNTVDRAHRSLASLRNIAVEEFEDKPDTMQNFEVSLNTAMHELHSRMERIQALEAENKNVKKEMETKATIISGLTRERSSLSGSSPMDISVVSQMRDQILQHENQIKSLQEAHDIREKELTAEVQSLNELLEAQRALVTEKDEQVKAQDQKIVQLEEENTEWEVKHQGAVESLHSSENKLQATLAELQAALVERAEWQSKHRTATESLQSSEQQLQNTLVELEAALASIDALRNERNEVEGASAEEMATAAKSLENARAKHQELVDSLKNNIEEQRSAISVHLSTISGLESSLAAAKEQISHHEHDNNSSNEELESYRARATALEQEVEAHKATVEEQKAELASLKELHKQELEELEIKVKAASEAQFESRMAEESARNEQAINALRSEISASKNELTKLLSSVSAALNTPVTPSNLQEQIEDVLSQKQQFVDKYSALFDTNEELVKELESKTSSHAKLERQFTDLTEKSSRHEAKMTELAHLVASHEDALKAKEDLIKKKDAIINEITIEKQKSVRLVEELEEQITNTFDQHHNRLSVIQQERHQALDEANLKIVNLEKDIENYRARIDQLEGQMRNGDVPASIDRSSSMTSNLRKSASAASLPSPPPAIPLPPLPNIAAQTGSISPPSSRHTSKELVNAQLVEDQEARIRTIEKHLHAEKQLTATLEEALGDLEAQSNKVKADMEAWKKKAWQFEDELTQLRSERNSTRLSIQAVEEERNARREAEAARAHLEEKMNAISKKKKKSTLNCF</sequence>
<feature type="region of interest" description="Disordered" evidence="8">
    <location>
        <begin position="718"/>
        <end position="749"/>
    </location>
</feature>
<comment type="subcellular location">
    <subcellularLocation>
        <location evidence="1">Cytoplasm</location>
    </subcellularLocation>
</comment>
<feature type="compositionally biased region" description="Basic and acidic residues" evidence="8">
    <location>
        <begin position="948"/>
        <end position="963"/>
    </location>
</feature>
<dbReference type="Pfam" id="PF00225">
    <property type="entry name" value="Kinesin"/>
    <property type="match status" value="1"/>
</dbReference>
<dbReference type="GO" id="GO:0007018">
    <property type="term" value="P:microtubule-based movement"/>
    <property type="evidence" value="ECO:0007669"/>
    <property type="project" value="InterPro"/>
</dbReference>
<reference evidence="10 11" key="1">
    <citation type="submission" date="2015-07" db="EMBL/GenBank/DDBJ databases">
        <title>Emmonsia species relationships and genome sequence.</title>
        <authorList>
            <consortium name="The Broad Institute Genomics Platform"/>
            <person name="Cuomo C.A."/>
            <person name="Munoz J.F."/>
            <person name="Imamovic A."/>
            <person name="Priest M.E."/>
            <person name="Young S."/>
            <person name="Clay O.K."/>
            <person name="McEwen J.G."/>
        </authorList>
    </citation>
    <scope>NUCLEOTIDE SEQUENCE [LARGE SCALE GENOMIC DNA]</scope>
    <source>
        <strain evidence="10 11">UAMH 9510</strain>
    </source>
</reference>
<evidence type="ECO:0000256" key="1">
    <source>
        <dbReference type="ARBA" id="ARBA00004496"/>
    </source>
</evidence>
<dbReference type="PROSITE" id="PS50067">
    <property type="entry name" value="KINESIN_MOTOR_2"/>
    <property type="match status" value="1"/>
</dbReference>
<comment type="caution">
    <text evidence="10">The sequence shown here is derived from an EMBL/GenBank/DDBJ whole genome shotgun (WGS) entry which is preliminary data.</text>
</comment>
<dbReference type="Gene3D" id="1.10.287.1490">
    <property type="match status" value="1"/>
</dbReference>
<evidence type="ECO:0000256" key="7">
    <source>
        <dbReference type="SAM" id="Coils"/>
    </source>
</evidence>
<feature type="coiled-coil region" evidence="7">
    <location>
        <begin position="640"/>
        <end position="702"/>
    </location>
</feature>
<feature type="region of interest" description="Disordered" evidence="8">
    <location>
        <begin position="472"/>
        <end position="494"/>
    </location>
</feature>
<keyword evidence="11" id="KW-1185">Reference proteome</keyword>
<name>A0A1J9P642_9EURO</name>
<evidence type="ECO:0000256" key="6">
    <source>
        <dbReference type="PROSITE-ProRule" id="PRU00283"/>
    </source>
</evidence>
<feature type="coiled-coil region" evidence="7">
    <location>
        <begin position="978"/>
        <end position="1019"/>
    </location>
</feature>
<feature type="region of interest" description="Disordered" evidence="8">
    <location>
        <begin position="1"/>
        <end position="49"/>
    </location>
</feature>
<keyword evidence="4 6" id="KW-0067">ATP-binding</keyword>
<feature type="compositionally biased region" description="Polar residues" evidence="8">
    <location>
        <begin position="1624"/>
        <end position="1635"/>
    </location>
</feature>
<feature type="compositionally biased region" description="Basic and acidic residues" evidence="8">
    <location>
        <begin position="721"/>
        <end position="730"/>
    </location>
</feature>
<dbReference type="PANTHER" id="PTHR47969">
    <property type="entry name" value="CHROMOSOME-ASSOCIATED KINESIN KIF4A-RELATED"/>
    <property type="match status" value="1"/>
</dbReference>
<feature type="compositionally biased region" description="Basic and acidic residues" evidence="8">
    <location>
        <begin position="477"/>
        <end position="494"/>
    </location>
</feature>
<dbReference type="STRING" id="1447872.A0A1J9P642"/>
<feature type="domain" description="Kinesin motor" evidence="9">
    <location>
        <begin position="50"/>
        <end position="439"/>
    </location>
</feature>
<dbReference type="InterPro" id="IPR036961">
    <property type="entry name" value="Kinesin_motor_dom_sf"/>
</dbReference>
<dbReference type="GO" id="GO:0005737">
    <property type="term" value="C:cytoplasm"/>
    <property type="evidence" value="ECO:0007669"/>
    <property type="project" value="UniProtKB-SubCell"/>
</dbReference>
<dbReference type="SUPFAM" id="SSF52540">
    <property type="entry name" value="P-loop containing nucleoside triphosphate hydrolases"/>
    <property type="match status" value="1"/>
</dbReference>
<gene>
    <name evidence="10" type="ORF">AJ78_07193</name>
</gene>
<feature type="coiled-coil region" evidence="7">
    <location>
        <begin position="1543"/>
        <end position="1613"/>
    </location>
</feature>
<keyword evidence="3 6" id="KW-0547">Nucleotide-binding</keyword>
<feature type="compositionally biased region" description="Low complexity" evidence="8">
    <location>
        <begin position="23"/>
        <end position="35"/>
    </location>
</feature>
<dbReference type="PANTHER" id="PTHR47969:SF15">
    <property type="entry name" value="CHROMOSOME-ASSOCIATED KINESIN KIF4A-RELATED"/>
    <property type="match status" value="1"/>
</dbReference>
<feature type="coiled-coil region" evidence="7">
    <location>
        <begin position="1699"/>
        <end position="1785"/>
    </location>
</feature>
<dbReference type="PROSITE" id="PS00411">
    <property type="entry name" value="KINESIN_MOTOR_1"/>
    <property type="match status" value="1"/>
</dbReference>
<feature type="compositionally biased region" description="Pro residues" evidence="8">
    <location>
        <begin position="1"/>
        <end position="14"/>
    </location>
</feature>
<dbReference type="GO" id="GO:0007052">
    <property type="term" value="P:mitotic spindle organization"/>
    <property type="evidence" value="ECO:0007669"/>
    <property type="project" value="TreeGrafter"/>
</dbReference>
<keyword evidence="2" id="KW-0963">Cytoplasm</keyword>
<dbReference type="InterPro" id="IPR027417">
    <property type="entry name" value="P-loop_NTPase"/>
</dbReference>
<feature type="region of interest" description="Disordered" evidence="8">
    <location>
        <begin position="769"/>
        <end position="804"/>
    </location>
</feature>
<evidence type="ECO:0000256" key="4">
    <source>
        <dbReference type="ARBA" id="ARBA00022840"/>
    </source>
</evidence>
<dbReference type="PRINTS" id="PR00380">
    <property type="entry name" value="KINESINHEAVY"/>
</dbReference>
<evidence type="ECO:0000313" key="10">
    <source>
        <dbReference type="EMBL" id="OJD12161.1"/>
    </source>
</evidence>
<proteinExistence type="inferred from homology"/>
<evidence type="ECO:0000313" key="11">
    <source>
        <dbReference type="Proteomes" id="UP000182235"/>
    </source>
</evidence>
<evidence type="ECO:0000256" key="2">
    <source>
        <dbReference type="ARBA" id="ARBA00022490"/>
    </source>
</evidence>
<evidence type="ECO:0000259" key="9">
    <source>
        <dbReference type="PROSITE" id="PS50067"/>
    </source>
</evidence>
<keyword evidence="6" id="KW-0505">Motor protein</keyword>
<feature type="compositionally biased region" description="Polar residues" evidence="8">
    <location>
        <begin position="1660"/>
        <end position="1670"/>
    </location>
</feature>
<dbReference type="Gene3D" id="3.40.850.10">
    <property type="entry name" value="Kinesin motor domain"/>
    <property type="match status" value="1"/>
</dbReference>
<dbReference type="FunFam" id="3.40.850.10:FF:000125">
    <property type="entry name" value="Kinesin class 4 (Chromokinesin group)"/>
    <property type="match status" value="1"/>
</dbReference>
<dbReference type="InterPro" id="IPR027640">
    <property type="entry name" value="Kinesin-like_fam"/>
</dbReference>
<feature type="coiled-coil region" evidence="7">
    <location>
        <begin position="1480"/>
        <end position="1514"/>
    </location>
</feature>